<accession>A0ABV7QGB6</accession>
<evidence type="ECO:0000313" key="2">
    <source>
        <dbReference type="Proteomes" id="UP001595764"/>
    </source>
</evidence>
<gene>
    <name evidence="1" type="ORF">ACFORO_12540</name>
</gene>
<keyword evidence="2" id="KW-1185">Reference proteome</keyword>
<evidence type="ECO:0000313" key="1">
    <source>
        <dbReference type="EMBL" id="MFC3510996.1"/>
    </source>
</evidence>
<organism evidence="1 2">
    <name type="scientific">Amycolatopsis halotolerans</name>
    <dbReference type="NCBI Taxonomy" id="330083"/>
    <lineage>
        <taxon>Bacteria</taxon>
        <taxon>Bacillati</taxon>
        <taxon>Actinomycetota</taxon>
        <taxon>Actinomycetes</taxon>
        <taxon>Pseudonocardiales</taxon>
        <taxon>Pseudonocardiaceae</taxon>
        <taxon>Amycolatopsis</taxon>
    </lineage>
</organism>
<comment type="caution">
    <text evidence="1">The sequence shown here is derived from an EMBL/GenBank/DDBJ whole genome shotgun (WGS) entry which is preliminary data.</text>
</comment>
<dbReference type="Proteomes" id="UP001595764">
    <property type="component" value="Unassembled WGS sequence"/>
</dbReference>
<name>A0ABV7QGB6_9PSEU</name>
<sequence>MSTADAPAREAAWLADYNPADGLPALLQANGGPWQVVQAYWPRTPDRMGKSVFVMRHSIKNERFANVQKISKYVFRLICWWPMVSPTGAAEQSQGDFDTALDLLVQRIVGPLMDKTHGGRFLSVAEDPSAIEITYHDPVQTLASGNFLAAEITYTADDPNYNA</sequence>
<protein>
    <submittedName>
        <fullName evidence="1">Uncharacterized protein</fullName>
    </submittedName>
</protein>
<reference evidence="2" key="1">
    <citation type="journal article" date="2019" name="Int. J. Syst. Evol. Microbiol.">
        <title>The Global Catalogue of Microorganisms (GCM) 10K type strain sequencing project: providing services to taxonomists for standard genome sequencing and annotation.</title>
        <authorList>
            <consortium name="The Broad Institute Genomics Platform"/>
            <consortium name="The Broad Institute Genome Sequencing Center for Infectious Disease"/>
            <person name="Wu L."/>
            <person name="Ma J."/>
        </authorList>
    </citation>
    <scope>NUCLEOTIDE SEQUENCE [LARGE SCALE GENOMIC DNA]</scope>
    <source>
        <strain evidence="2">CGMCC 4.7682</strain>
    </source>
</reference>
<proteinExistence type="predicted"/>
<dbReference type="EMBL" id="JBHRWI010000016">
    <property type="protein sequence ID" value="MFC3510996.1"/>
    <property type="molecule type" value="Genomic_DNA"/>
</dbReference>
<dbReference type="RefSeq" id="WP_377869971.1">
    <property type="nucleotide sequence ID" value="NZ_JBHMAY010000017.1"/>
</dbReference>